<protein>
    <submittedName>
        <fullName evidence="3">Uncharacterized protein</fullName>
    </submittedName>
</protein>
<evidence type="ECO:0000256" key="1">
    <source>
        <dbReference type="SAM" id="MobiDB-lite"/>
    </source>
</evidence>
<dbReference type="EMBL" id="BOOW01000058">
    <property type="protein sequence ID" value="GII97358.1"/>
    <property type="molecule type" value="Genomic_DNA"/>
</dbReference>
<feature type="region of interest" description="Disordered" evidence="1">
    <location>
        <begin position="95"/>
        <end position="118"/>
    </location>
</feature>
<comment type="caution">
    <text evidence="3">The sequence shown here is derived from an EMBL/GenBank/DDBJ whole genome shotgun (WGS) entry which is preliminary data.</text>
</comment>
<proteinExistence type="predicted"/>
<keyword evidence="4" id="KW-1185">Reference proteome</keyword>
<dbReference type="AlphaFoldDB" id="A0A919RPI1"/>
<keyword evidence="2" id="KW-0732">Signal</keyword>
<dbReference type="Gene3D" id="3.40.710.10">
    <property type="entry name" value="DD-peptidase/beta-lactamase superfamily"/>
    <property type="match status" value="1"/>
</dbReference>
<dbReference type="RefSeq" id="WP_204033037.1">
    <property type="nucleotide sequence ID" value="NZ_BOOW01000058.1"/>
</dbReference>
<evidence type="ECO:0000313" key="4">
    <source>
        <dbReference type="Proteomes" id="UP000606172"/>
    </source>
</evidence>
<name>A0A919RPI1_9ACTN</name>
<accession>A0A919RPI1</accession>
<reference evidence="3" key="1">
    <citation type="submission" date="2021-01" db="EMBL/GenBank/DDBJ databases">
        <title>Whole genome shotgun sequence of Sinosporangium siamense NBRC 109515.</title>
        <authorList>
            <person name="Komaki H."/>
            <person name="Tamura T."/>
        </authorList>
    </citation>
    <scope>NUCLEOTIDE SEQUENCE</scope>
    <source>
        <strain evidence="3">NBRC 109515</strain>
    </source>
</reference>
<dbReference type="InterPro" id="IPR050789">
    <property type="entry name" value="Diverse_Enzym_Activities"/>
</dbReference>
<evidence type="ECO:0000256" key="2">
    <source>
        <dbReference type="SAM" id="SignalP"/>
    </source>
</evidence>
<dbReference type="SUPFAM" id="SSF56601">
    <property type="entry name" value="beta-lactamase/transpeptidase-like"/>
    <property type="match status" value="1"/>
</dbReference>
<dbReference type="InterPro" id="IPR012338">
    <property type="entry name" value="Beta-lactam/transpept-like"/>
</dbReference>
<dbReference type="Proteomes" id="UP000606172">
    <property type="component" value="Unassembled WGS sequence"/>
</dbReference>
<dbReference type="PANTHER" id="PTHR43283">
    <property type="entry name" value="BETA-LACTAMASE-RELATED"/>
    <property type="match status" value="1"/>
</dbReference>
<gene>
    <name evidence="3" type="ORF">Ssi02_75890</name>
</gene>
<feature type="chain" id="PRO_5038713090" evidence="2">
    <location>
        <begin position="27"/>
        <end position="603"/>
    </location>
</feature>
<feature type="signal peptide" evidence="2">
    <location>
        <begin position="1"/>
        <end position="26"/>
    </location>
</feature>
<evidence type="ECO:0000313" key="3">
    <source>
        <dbReference type="EMBL" id="GII97358.1"/>
    </source>
</evidence>
<organism evidence="3 4">
    <name type="scientific">Sinosporangium siamense</name>
    <dbReference type="NCBI Taxonomy" id="1367973"/>
    <lineage>
        <taxon>Bacteria</taxon>
        <taxon>Bacillati</taxon>
        <taxon>Actinomycetota</taxon>
        <taxon>Actinomycetes</taxon>
        <taxon>Streptosporangiales</taxon>
        <taxon>Streptosporangiaceae</taxon>
        <taxon>Sinosporangium</taxon>
    </lineage>
</organism>
<sequence>MRTPLVLRTAITSLLLAAVAVSPAAATTPDVSEAAHRGGAVPGDPLTGSGAVDRSVLTSADLLNGTASAPVADEAFAVPEQAAMPAHTFEGRLTLSGEATGGGLKEVRDDDNDLGDGDNPARHLPEISLEFTQTGSHLVPKVQGLVITGHPTWNLITGPGRVWRENGDNGWSRASFPFALVFRNHNCTQNGAMSFLFNRSSVSQVRYQVTQETCLSIKFDMWGQLPATYQPYRVHGAQGLRAAHAAEVGARLPTKPFEQLAVDYPGIDLARFGAGTGVTREHLTVYGLLYKGVNYVSGCQTRHGTYAFCGDMRLPSYSTAKTAFASVAHMRLAQKYGLQVGDQRIGNLIPEARRAAADWKNITLENALDMATGKYGSPDYMADEDTSMGAFLGSESLRDKMRAALQYDTKEAPGKRWIYHTSDTFLATRAMGAYLDKQGSRHRDAFSLLRDEVFAPLKLSAGTMTTLRTDNSPQGAPYGGYGLFWNTDDIAKVAKLLNNDNGKIGRNQVLHPKVLADTMQRNPADRGLPTANVPLLYNNSTWASAFPPAASGGCTYHVPFMSGFGGITVAMMPNGASYYYFSDNNEFAWGSAVRAAEKLGANC</sequence>